<protein>
    <submittedName>
        <fullName evidence="2">Uncharacterized protein</fullName>
    </submittedName>
</protein>
<dbReference type="Proteomes" id="UP000077266">
    <property type="component" value="Unassembled WGS sequence"/>
</dbReference>
<feature type="compositionally biased region" description="Acidic residues" evidence="1">
    <location>
        <begin position="440"/>
        <end position="464"/>
    </location>
</feature>
<feature type="region of interest" description="Disordered" evidence="1">
    <location>
        <begin position="412"/>
        <end position="465"/>
    </location>
</feature>
<proteinExistence type="predicted"/>
<organism evidence="2 3">
    <name type="scientific">Exidia glandulosa HHB12029</name>
    <dbReference type="NCBI Taxonomy" id="1314781"/>
    <lineage>
        <taxon>Eukaryota</taxon>
        <taxon>Fungi</taxon>
        <taxon>Dikarya</taxon>
        <taxon>Basidiomycota</taxon>
        <taxon>Agaricomycotina</taxon>
        <taxon>Agaricomycetes</taxon>
        <taxon>Auriculariales</taxon>
        <taxon>Exidiaceae</taxon>
        <taxon>Exidia</taxon>
    </lineage>
</organism>
<gene>
    <name evidence="2" type="ORF">EXIGLDRAFT_246769</name>
</gene>
<reference evidence="2 3" key="1">
    <citation type="journal article" date="2016" name="Mol. Biol. Evol.">
        <title>Comparative Genomics of Early-Diverging Mushroom-Forming Fungi Provides Insights into the Origins of Lignocellulose Decay Capabilities.</title>
        <authorList>
            <person name="Nagy L.G."/>
            <person name="Riley R."/>
            <person name="Tritt A."/>
            <person name="Adam C."/>
            <person name="Daum C."/>
            <person name="Floudas D."/>
            <person name="Sun H."/>
            <person name="Yadav J.S."/>
            <person name="Pangilinan J."/>
            <person name="Larsson K.H."/>
            <person name="Matsuura K."/>
            <person name="Barry K."/>
            <person name="Labutti K."/>
            <person name="Kuo R."/>
            <person name="Ohm R.A."/>
            <person name="Bhattacharya S.S."/>
            <person name="Shirouzu T."/>
            <person name="Yoshinaga Y."/>
            <person name="Martin F.M."/>
            <person name="Grigoriev I.V."/>
            <person name="Hibbett D.S."/>
        </authorList>
    </citation>
    <scope>NUCLEOTIDE SEQUENCE [LARGE SCALE GENOMIC DNA]</scope>
    <source>
        <strain evidence="2 3">HHB12029</strain>
    </source>
</reference>
<keyword evidence="3" id="KW-1185">Reference proteome</keyword>
<sequence length="524" mass="59990">MQQEALDPKTTLCEGRLVFDEGKRALAFLLLPFVTLCEILSEGDIENKAGRYLAMFATRLFGSSGSPQHLSWTVQVIDENVAFTTTTWTEHWRKPVEWTFVKRYVYSFMTSDPTYEATNWLSSPSVSMEEPNWQSDGWKNQQQYASLFSGDNAWKPSSQKKLIAEIRSRDNSQCVLTERNSALRAVHFIPPACGSKFIVAAFAQAFEMTTATQNTSWTPVQSPWQHPELFGECSIYNAVLLLCTFKPDNQYGMPRHALLATPNMWLEGSDVKVHLRNHEPRREEDRVREWRFTLHLLQDLVFKTGDKDHDVFYSTATCPPEHLGVKPEYLLTGMDALVTNSSGRIRERSPPLATPVSDEILETVPSDRRDRALLPPAELVNTAYCGMMMYWFRTGEVDCIIRSVCRRLKADEDGAAGGRAEDRDLGSDDSPDVDRHPYDSSEDEDEDEEEEEWEDEEEEWDPECPDYRGDLAEYRAIFAILCQLPLPPKVKKVKRRKPKYLQAFTWTEMLASGMLDNPHNSTLL</sequence>
<evidence type="ECO:0000256" key="1">
    <source>
        <dbReference type="SAM" id="MobiDB-lite"/>
    </source>
</evidence>
<accession>A0A165QAN2</accession>
<feature type="compositionally biased region" description="Basic and acidic residues" evidence="1">
    <location>
        <begin position="419"/>
        <end position="439"/>
    </location>
</feature>
<dbReference type="AlphaFoldDB" id="A0A165QAN2"/>
<dbReference type="EMBL" id="KV425884">
    <property type="protein sequence ID" value="KZW03331.1"/>
    <property type="molecule type" value="Genomic_DNA"/>
</dbReference>
<evidence type="ECO:0000313" key="2">
    <source>
        <dbReference type="EMBL" id="KZW03331.1"/>
    </source>
</evidence>
<dbReference type="InParanoid" id="A0A165QAN2"/>
<evidence type="ECO:0000313" key="3">
    <source>
        <dbReference type="Proteomes" id="UP000077266"/>
    </source>
</evidence>
<name>A0A165QAN2_EXIGL</name>